<dbReference type="Pfam" id="PF04149">
    <property type="entry name" value="DUF397"/>
    <property type="match status" value="1"/>
</dbReference>
<protein>
    <submittedName>
        <fullName evidence="2">DUF397 domain-containing protein</fullName>
    </submittedName>
</protein>
<dbReference type="Proteomes" id="UP000655443">
    <property type="component" value="Unassembled WGS sequence"/>
</dbReference>
<evidence type="ECO:0000259" key="1">
    <source>
        <dbReference type="Pfam" id="PF04149"/>
    </source>
</evidence>
<comment type="caution">
    <text evidence="2">The sequence shown here is derived from an EMBL/GenBank/DDBJ whole genome shotgun (WGS) entry which is preliminary data.</text>
</comment>
<evidence type="ECO:0000313" key="2">
    <source>
        <dbReference type="EMBL" id="GHD99879.1"/>
    </source>
</evidence>
<name>A0A918YDW9_9ACTN</name>
<keyword evidence="3" id="KW-1185">Reference proteome</keyword>
<proteinExistence type="predicted"/>
<dbReference type="InterPro" id="IPR007278">
    <property type="entry name" value="DUF397"/>
</dbReference>
<gene>
    <name evidence="2" type="ORF">GCM10010339_12610</name>
</gene>
<organism evidence="2 3">
    <name type="scientific">Streptomyces alanosinicus</name>
    <dbReference type="NCBI Taxonomy" id="68171"/>
    <lineage>
        <taxon>Bacteria</taxon>
        <taxon>Bacillati</taxon>
        <taxon>Actinomycetota</taxon>
        <taxon>Actinomycetes</taxon>
        <taxon>Kitasatosporales</taxon>
        <taxon>Streptomycetaceae</taxon>
        <taxon>Streptomyces</taxon>
    </lineage>
</organism>
<dbReference type="RefSeq" id="WP_189949312.1">
    <property type="nucleotide sequence ID" value="NZ_BMVG01000002.1"/>
</dbReference>
<reference evidence="2" key="1">
    <citation type="journal article" date="2014" name="Int. J. Syst. Evol. Microbiol.">
        <title>Complete genome sequence of Corynebacterium casei LMG S-19264T (=DSM 44701T), isolated from a smear-ripened cheese.</title>
        <authorList>
            <consortium name="US DOE Joint Genome Institute (JGI-PGF)"/>
            <person name="Walter F."/>
            <person name="Albersmeier A."/>
            <person name="Kalinowski J."/>
            <person name="Ruckert C."/>
        </authorList>
    </citation>
    <scope>NUCLEOTIDE SEQUENCE</scope>
    <source>
        <strain evidence="2">JCM 4714</strain>
    </source>
</reference>
<dbReference type="EMBL" id="BMVG01000002">
    <property type="protein sequence ID" value="GHD99879.1"/>
    <property type="molecule type" value="Genomic_DNA"/>
</dbReference>
<reference evidence="2" key="2">
    <citation type="submission" date="2020-09" db="EMBL/GenBank/DDBJ databases">
        <authorList>
            <person name="Sun Q."/>
            <person name="Ohkuma M."/>
        </authorList>
    </citation>
    <scope>NUCLEOTIDE SEQUENCE</scope>
    <source>
        <strain evidence="2">JCM 4714</strain>
    </source>
</reference>
<dbReference type="AlphaFoldDB" id="A0A918YDW9"/>
<sequence>MSELHWKKSSYSPDASNCVEISPTPTTIHIRDSKTPTAPHLTASPSTWMKFLRYAADTTAS</sequence>
<accession>A0A918YDW9</accession>
<feature type="domain" description="DUF397" evidence="1">
    <location>
        <begin position="4"/>
        <end position="55"/>
    </location>
</feature>
<evidence type="ECO:0000313" key="3">
    <source>
        <dbReference type="Proteomes" id="UP000655443"/>
    </source>
</evidence>